<dbReference type="Proteomes" id="UP000530234">
    <property type="component" value="Unassembled WGS sequence"/>
</dbReference>
<name>A0A7W3XV21_9ACTN</name>
<accession>A0A7W3XV21</accession>
<dbReference type="RefSeq" id="WP_182660185.1">
    <property type="nucleotide sequence ID" value="NZ_VKHS01000031.1"/>
</dbReference>
<protein>
    <submittedName>
        <fullName evidence="1">Uncharacterized protein</fullName>
    </submittedName>
</protein>
<dbReference type="AlphaFoldDB" id="A0A7W3XV21"/>
<evidence type="ECO:0000313" key="2">
    <source>
        <dbReference type="Proteomes" id="UP000530234"/>
    </source>
</evidence>
<reference evidence="2" key="1">
    <citation type="submission" date="2019-10" db="EMBL/GenBank/DDBJ databases">
        <title>Streptomyces sp. nov., a novel actinobacterium isolated from alkaline environment.</title>
        <authorList>
            <person name="Golinska P."/>
        </authorList>
    </citation>
    <scope>NUCLEOTIDE SEQUENCE [LARGE SCALE GENOMIC DNA]</scope>
    <source>
        <strain evidence="2">DSM 42108</strain>
    </source>
</reference>
<gene>
    <name evidence="1" type="ORF">FOE67_03075</name>
</gene>
<organism evidence="1 2">
    <name type="scientific">Streptomyces calidiresistens</name>
    <dbReference type="NCBI Taxonomy" id="1485586"/>
    <lineage>
        <taxon>Bacteria</taxon>
        <taxon>Bacillati</taxon>
        <taxon>Actinomycetota</taxon>
        <taxon>Actinomycetes</taxon>
        <taxon>Kitasatosporales</taxon>
        <taxon>Streptomycetaceae</taxon>
        <taxon>Streptomyces</taxon>
    </lineage>
</organism>
<sequence length="238" mass="25432">MTFIHTKASRVLLAHRHVSMNVTGWTANHSLNMSQVTSLLDEGHRYIPGLLDGQITLNGLLDTSAESLYELMREVRETPDGMVTTLLPAGLAAGRPAFITEANSSGFTIDATVTDAVSMTVEGQPQEGVDWGVCLHPHTTVTGSGEGPSVDDGAESTTGGVATLHVTAATGAAPDLDVVIQDSEDELVWVDLVEFERATGPTHQYVRFDGPIERYVRATWALEGEDTTATFAVAVARR</sequence>
<evidence type="ECO:0000313" key="1">
    <source>
        <dbReference type="EMBL" id="MBB0228515.1"/>
    </source>
</evidence>
<dbReference type="EMBL" id="VKHS01000031">
    <property type="protein sequence ID" value="MBB0228515.1"/>
    <property type="molecule type" value="Genomic_DNA"/>
</dbReference>
<comment type="caution">
    <text evidence="1">The sequence shown here is derived from an EMBL/GenBank/DDBJ whole genome shotgun (WGS) entry which is preliminary data.</text>
</comment>
<keyword evidence="2" id="KW-1185">Reference proteome</keyword>
<proteinExistence type="predicted"/>